<feature type="repeat" description="TPR" evidence="3">
    <location>
        <begin position="171"/>
        <end position="204"/>
    </location>
</feature>
<dbReference type="PANTHER" id="PTHR44943:SF8">
    <property type="entry name" value="TPR REPEAT-CONTAINING PROTEIN MJ0263"/>
    <property type="match status" value="1"/>
</dbReference>
<dbReference type="Gene3D" id="1.25.40.10">
    <property type="entry name" value="Tetratricopeptide repeat domain"/>
    <property type="match status" value="2"/>
</dbReference>
<name>A0A291QPJ6_9BACT</name>
<dbReference type="OrthoDB" id="1489995at2"/>
<evidence type="ECO:0000256" key="3">
    <source>
        <dbReference type="PROSITE-ProRule" id="PRU00339"/>
    </source>
</evidence>
<evidence type="ECO:0000313" key="5">
    <source>
        <dbReference type="EMBL" id="ATL45856.1"/>
    </source>
</evidence>
<dbReference type="SUPFAM" id="SSF48452">
    <property type="entry name" value="TPR-like"/>
    <property type="match status" value="1"/>
</dbReference>
<keyword evidence="2 3" id="KW-0802">TPR repeat</keyword>
<dbReference type="InterPro" id="IPR051685">
    <property type="entry name" value="Ycf3/AcsC/BcsC/TPR_MFPF"/>
</dbReference>
<dbReference type="PANTHER" id="PTHR44943">
    <property type="entry name" value="CELLULOSE SYNTHASE OPERON PROTEIN C"/>
    <property type="match status" value="1"/>
</dbReference>
<dbReference type="AlphaFoldDB" id="A0A291QPJ6"/>
<feature type="transmembrane region" description="Helical" evidence="4">
    <location>
        <begin position="300"/>
        <end position="320"/>
    </location>
</feature>
<dbReference type="EMBL" id="CP023777">
    <property type="protein sequence ID" value="ATL45856.1"/>
    <property type="molecule type" value="Genomic_DNA"/>
</dbReference>
<dbReference type="InterPro" id="IPR011990">
    <property type="entry name" value="TPR-like_helical_dom_sf"/>
</dbReference>
<feature type="transmembrane region" description="Helical" evidence="4">
    <location>
        <begin position="357"/>
        <end position="376"/>
    </location>
</feature>
<evidence type="ECO:0000256" key="2">
    <source>
        <dbReference type="ARBA" id="ARBA00022803"/>
    </source>
</evidence>
<proteinExistence type="predicted"/>
<protein>
    <submittedName>
        <fullName evidence="5">Uncharacterized protein</fullName>
    </submittedName>
</protein>
<dbReference type="SMART" id="SM00028">
    <property type="entry name" value="TPR"/>
    <property type="match status" value="6"/>
</dbReference>
<dbReference type="Pfam" id="PF14559">
    <property type="entry name" value="TPR_19"/>
    <property type="match status" value="1"/>
</dbReference>
<dbReference type="KEGG" id="cbae:COR50_01040"/>
<dbReference type="RefSeq" id="WP_098192246.1">
    <property type="nucleotide sequence ID" value="NZ_CP023777.1"/>
</dbReference>
<feature type="transmembrane region" description="Helical" evidence="4">
    <location>
        <begin position="259"/>
        <end position="279"/>
    </location>
</feature>
<sequence length="406" mass="46465">MAELLKRAWILLEQNRFQEAINTLHDYLGEYSNDVEALYMLAVCYLESERYQDAHNIIEAALAIDPGDSRLHYLKARYMMDQKKYKDAELHISDAIAIDPTVPTYYATWSQLLLFQKKFQEALTKAEEGLSFNPEDETCLNLRSHALFNLDQKEAAFEGLYEALEHNPENAYTHANIGWKTLEAGNHNKALEHFREALRKDPNSQWAKMGMAQAMKAKYWLYRLYLKYSFFMSRQGGRRQWFIIGGVYLASRLLGELSIWLQVILFVIIASTWLITPISNLFLRMNPYGKFLLTKNDLNTAAYVGLLLATSVVCGITYAFTDQDFLLTACVYAAMMMIPMGSMNVPESKKGKNILKGITALTAMAAVYGIIATAQFNSIDIFAFWLPFILLFIYQVVTNILISRES</sequence>
<gene>
    <name evidence="5" type="ORF">COR50_01040</name>
</gene>
<evidence type="ECO:0000256" key="1">
    <source>
        <dbReference type="ARBA" id="ARBA00022737"/>
    </source>
</evidence>
<keyword evidence="4" id="KW-1133">Transmembrane helix</keyword>
<dbReference type="Proteomes" id="UP000220133">
    <property type="component" value="Chromosome"/>
</dbReference>
<feature type="transmembrane region" description="Helical" evidence="4">
    <location>
        <begin position="326"/>
        <end position="345"/>
    </location>
</feature>
<evidence type="ECO:0000256" key="4">
    <source>
        <dbReference type="SAM" id="Phobius"/>
    </source>
</evidence>
<feature type="transmembrane region" description="Helical" evidence="4">
    <location>
        <begin position="382"/>
        <end position="402"/>
    </location>
</feature>
<feature type="repeat" description="TPR" evidence="3">
    <location>
        <begin position="35"/>
        <end position="68"/>
    </location>
</feature>
<dbReference type="PROSITE" id="PS50005">
    <property type="entry name" value="TPR"/>
    <property type="match status" value="2"/>
</dbReference>
<organism evidence="5 6">
    <name type="scientific">Chitinophaga caeni</name>
    <dbReference type="NCBI Taxonomy" id="2029983"/>
    <lineage>
        <taxon>Bacteria</taxon>
        <taxon>Pseudomonadati</taxon>
        <taxon>Bacteroidota</taxon>
        <taxon>Chitinophagia</taxon>
        <taxon>Chitinophagales</taxon>
        <taxon>Chitinophagaceae</taxon>
        <taxon>Chitinophaga</taxon>
    </lineage>
</organism>
<keyword evidence="1" id="KW-0677">Repeat</keyword>
<keyword evidence="4" id="KW-0472">Membrane</keyword>
<evidence type="ECO:0000313" key="6">
    <source>
        <dbReference type="Proteomes" id="UP000220133"/>
    </source>
</evidence>
<keyword evidence="6" id="KW-1185">Reference proteome</keyword>
<accession>A0A291QPJ6</accession>
<dbReference type="InterPro" id="IPR019734">
    <property type="entry name" value="TPR_rpt"/>
</dbReference>
<reference evidence="5 6" key="1">
    <citation type="submission" date="2017-10" db="EMBL/GenBank/DDBJ databases">
        <title>Paenichitinophaga pekingensis gen. nov., sp. nov., isolated from activated sludge.</title>
        <authorList>
            <person name="Jin D."/>
            <person name="Kong X."/>
            <person name="Deng Y."/>
            <person name="Bai Z."/>
        </authorList>
    </citation>
    <scope>NUCLEOTIDE SEQUENCE [LARGE SCALE GENOMIC DNA]</scope>
    <source>
        <strain evidence="5 6">13</strain>
    </source>
</reference>
<keyword evidence="4" id="KW-0812">Transmembrane</keyword>